<dbReference type="EMBL" id="LNYV01000005">
    <property type="protein sequence ID" value="KTD59644.1"/>
    <property type="molecule type" value="Genomic_DNA"/>
</dbReference>
<dbReference type="eggNOG" id="ENOG50309ZY">
    <property type="taxonomic scope" value="Bacteria"/>
</dbReference>
<dbReference type="AlphaFoldDB" id="A0A0W0YRX4"/>
<sequence length="190" mass="21345">MFKNFRNKFFESISSEQQVSFFKFANKVAETINLVITNNRDNEQFIAKFNRSLDSRIGDISKSAEEVECLKYMKETFNTSRAFDVGSMLYHLRHYSQETVRAVIQSVISCCNGGCSMLDLGEKELTQLNAGILALREYISKVEKDPINGANQPCTVLVGNGTEFTFQNGEEACAAIREVVNALNIANMPQ</sequence>
<gene>
    <name evidence="1" type="ORF">Lsai_0555</name>
</gene>
<dbReference type="OrthoDB" id="9873228at2"/>
<dbReference type="Proteomes" id="UP000054621">
    <property type="component" value="Unassembled WGS sequence"/>
</dbReference>
<evidence type="ECO:0000313" key="2">
    <source>
        <dbReference type="Proteomes" id="UP000054621"/>
    </source>
</evidence>
<evidence type="ECO:0000313" key="1">
    <source>
        <dbReference type="EMBL" id="KTD59644.1"/>
    </source>
</evidence>
<dbReference type="RefSeq" id="WP_027271503.1">
    <property type="nucleotide sequence ID" value="NZ_CAAAJE010000019.1"/>
</dbReference>
<name>A0A0W0YRX4_9GAMM</name>
<organism evidence="1 2">
    <name type="scientific">Legionella sainthelensi</name>
    <dbReference type="NCBI Taxonomy" id="28087"/>
    <lineage>
        <taxon>Bacteria</taxon>
        <taxon>Pseudomonadati</taxon>
        <taxon>Pseudomonadota</taxon>
        <taxon>Gammaproteobacteria</taxon>
        <taxon>Legionellales</taxon>
        <taxon>Legionellaceae</taxon>
        <taxon>Legionella</taxon>
    </lineage>
</organism>
<accession>A0A0W0YRX4</accession>
<dbReference type="PATRIC" id="fig|28087.4.peg.594"/>
<proteinExistence type="predicted"/>
<reference evidence="1 2" key="1">
    <citation type="submission" date="2015-11" db="EMBL/GenBank/DDBJ databases">
        <title>Genomic analysis of 38 Legionella species identifies large and diverse effector repertoires.</title>
        <authorList>
            <person name="Burstein D."/>
            <person name="Amaro F."/>
            <person name="Zusman T."/>
            <person name="Lifshitz Z."/>
            <person name="Cohen O."/>
            <person name="Gilbert J.A."/>
            <person name="Pupko T."/>
            <person name="Shuman H.A."/>
            <person name="Segal G."/>
        </authorList>
    </citation>
    <scope>NUCLEOTIDE SEQUENCE [LARGE SCALE GENOMIC DNA]</scope>
    <source>
        <strain evidence="1 2">Mt.St.Helens-4</strain>
    </source>
</reference>
<protein>
    <submittedName>
        <fullName evidence="1">Uncharacterized protein</fullName>
    </submittedName>
</protein>
<comment type="caution">
    <text evidence="1">The sequence shown here is derived from an EMBL/GenBank/DDBJ whole genome shotgun (WGS) entry which is preliminary data.</text>
</comment>